<evidence type="ECO:0008006" key="4">
    <source>
        <dbReference type="Google" id="ProtNLM"/>
    </source>
</evidence>
<feature type="transmembrane region" description="Helical" evidence="1">
    <location>
        <begin position="59"/>
        <end position="79"/>
    </location>
</feature>
<dbReference type="AlphaFoldDB" id="A0A5D3WN50"/>
<sequence>MVLYWLSLLAALLGTAFAQFFYKVYFVKREKKYLFLTLLIFVNVPLFSYYALRAIDLNIVYMSTAVTQVIIVLLSKFGLNETIQFQKVCAIGIIILGMAVYLFF</sequence>
<dbReference type="Proteomes" id="UP000324159">
    <property type="component" value="Unassembled WGS sequence"/>
</dbReference>
<keyword evidence="1" id="KW-0472">Membrane</keyword>
<feature type="transmembrane region" description="Helical" evidence="1">
    <location>
        <begin position="85"/>
        <end position="103"/>
    </location>
</feature>
<dbReference type="RefSeq" id="WP_148895484.1">
    <property type="nucleotide sequence ID" value="NZ_VNIB01000004.1"/>
</dbReference>
<dbReference type="SUPFAM" id="SSF103481">
    <property type="entry name" value="Multidrug resistance efflux transporter EmrE"/>
    <property type="match status" value="1"/>
</dbReference>
<keyword evidence="1" id="KW-0812">Transmembrane</keyword>
<keyword evidence="1" id="KW-1133">Transmembrane helix</keyword>
<proteinExistence type="predicted"/>
<protein>
    <recommendedName>
        <fullName evidence="4">EamA-like transporter family protein</fullName>
    </recommendedName>
</protein>
<dbReference type="InterPro" id="IPR037185">
    <property type="entry name" value="EmrE-like"/>
</dbReference>
<gene>
    <name evidence="2" type="ORF">EDC39_104144</name>
</gene>
<evidence type="ECO:0000313" key="3">
    <source>
        <dbReference type="Proteomes" id="UP000324159"/>
    </source>
</evidence>
<accession>A0A5D3WN50</accession>
<feature type="transmembrane region" description="Helical" evidence="1">
    <location>
        <begin position="34"/>
        <end position="52"/>
    </location>
</feature>
<comment type="caution">
    <text evidence="2">The sequence shown here is derived from an EMBL/GenBank/DDBJ whole genome shotgun (WGS) entry which is preliminary data.</text>
</comment>
<organism evidence="2 3">
    <name type="scientific">Geothermobacter ehrlichii</name>
    <dbReference type="NCBI Taxonomy" id="213224"/>
    <lineage>
        <taxon>Bacteria</taxon>
        <taxon>Pseudomonadati</taxon>
        <taxon>Thermodesulfobacteriota</taxon>
        <taxon>Desulfuromonadia</taxon>
        <taxon>Desulfuromonadales</taxon>
        <taxon>Geothermobacteraceae</taxon>
        <taxon>Geothermobacter</taxon>
    </lineage>
</organism>
<dbReference type="EMBL" id="VNIB01000004">
    <property type="protein sequence ID" value="TYO99020.1"/>
    <property type="molecule type" value="Genomic_DNA"/>
</dbReference>
<evidence type="ECO:0000313" key="2">
    <source>
        <dbReference type="EMBL" id="TYO99020.1"/>
    </source>
</evidence>
<dbReference type="Gene3D" id="1.10.3730.20">
    <property type="match status" value="1"/>
</dbReference>
<reference evidence="2 3" key="1">
    <citation type="submission" date="2019-07" db="EMBL/GenBank/DDBJ databases">
        <title>Genomic Encyclopedia of Type Strains, Phase IV (KMG-IV): sequencing the most valuable type-strain genomes for metagenomic binning, comparative biology and taxonomic classification.</title>
        <authorList>
            <person name="Goeker M."/>
        </authorList>
    </citation>
    <scope>NUCLEOTIDE SEQUENCE [LARGE SCALE GENOMIC DNA]</scope>
    <source>
        <strain evidence="2 3">SS015</strain>
    </source>
</reference>
<name>A0A5D3WN50_9BACT</name>
<keyword evidence="3" id="KW-1185">Reference proteome</keyword>
<evidence type="ECO:0000256" key="1">
    <source>
        <dbReference type="SAM" id="Phobius"/>
    </source>
</evidence>